<comment type="caution">
    <text evidence="2">The sequence shown here is derived from an EMBL/GenBank/DDBJ whole genome shotgun (WGS) entry which is preliminary data.</text>
</comment>
<proteinExistence type="predicted"/>
<evidence type="ECO:0000256" key="1">
    <source>
        <dbReference type="SAM" id="MobiDB-lite"/>
    </source>
</evidence>
<keyword evidence="3" id="KW-1185">Reference proteome</keyword>
<reference evidence="2" key="2">
    <citation type="submission" date="2022-01" db="EMBL/GenBank/DDBJ databases">
        <authorList>
            <person name="Yamashiro T."/>
            <person name="Shiraishi A."/>
            <person name="Satake H."/>
            <person name="Nakayama K."/>
        </authorList>
    </citation>
    <scope>NUCLEOTIDE SEQUENCE</scope>
</reference>
<name>A0ABQ5EZY1_9ASTR</name>
<sequence>MPYQWKGLRNYESFISSPPAIRTCLRMLLQAGVLLSMGARITLDVFDFTGRCMSQNLVGGISGRRIEDDGGDDGKLEKERRTGSEDLGGLTLADLLINGADTSSERRLK</sequence>
<reference evidence="2" key="1">
    <citation type="journal article" date="2022" name="Int. J. Mol. Sci.">
        <title>Draft Genome of Tanacetum Coccineum: Genomic Comparison of Closely Related Tanacetum-Family Plants.</title>
        <authorList>
            <person name="Yamashiro T."/>
            <person name="Shiraishi A."/>
            <person name="Nakayama K."/>
            <person name="Satake H."/>
        </authorList>
    </citation>
    <scope>NUCLEOTIDE SEQUENCE</scope>
</reference>
<gene>
    <name evidence="2" type="ORF">Tco_0991076</name>
</gene>
<feature type="region of interest" description="Disordered" evidence="1">
    <location>
        <begin position="62"/>
        <end position="84"/>
    </location>
</feature>
<protein>
    <submittedName>
        <fullName evidence="2">Uncharacterized protein</fullName>
    </submittedName>
</protein>
<organism evidence="2 3">
    <name type="scientific">Tanacetum coccineum</name>
    <dbReference type="NCBI Taxonomy" id="301880"/>
    <lineage>
        <taxon>Eukaryota</taxon>
        <taxon>Viridiplantae</taxon>
        <taxon>Streptophyta</taxon>
        <taxon>Embryophyta</taxon>
        <taxon>Tracheophyta</taxon>
        <taxon>Spermatophyta</taxon>
        <taxon>Magnoliopsida</taxon>
        <taxon>eudicotyledons</taxon>
        <taxon>Gunneridae</taxon>
        <taxon>Pentapetalae</taxon>
        <taxon>asterids</taxon>
        <taxon>campanulids</taxon>
        <taxon>Asterales</taxon>
        <taxon>Asteraceae</taxon>
        <taxon>Asteroideae</taxon>
        <taxon>Anthemideae</taxon>
        <taxon>Anthemidinae</taxon>
        <taxon>Tanacetum</taxon>
    </lineage>
</organism>
<accession>A0ABQ5EZY1</accession>
<dbReference type="EMBL" id="BQNB010016807">
    <property type="protein sequence ID" value="GJT56022.1"/>
    <property type="molecule type" value="Genomic_DNA"/>
</dbReference>
<evidence type="ECO:0000313" key="2">
    <source>
        <dbReference type="EMBL" id="GJT56022.1"/>
    </source>
</evidence>
<dbReference type="Proteomes" id="UP001151760">
    <property type="component" value="Unassembled WGS sequence"/>
</dbReference>
<evidence type="ECO:0000313" key="3">
    <source>
        <dbReference type="Proteomes" id="UP001151760"/>
    </source>
</evidence>
<feature type="compositionally biased region" description="Basic and acidic residues" evidence="1">
    <location>
        <begin position="64"/>
        <end position="84"/>
    </location>
</feature>